<protein>
    <submittedName>
        <fullName evidence="2">Uncharacterized protein</fullName>
    </submittedName>
</protein>
<name>A0ABR1X0Q6_9PEZI</name>
<feature type="region of interest" description="Disordered" evidence="1">
    <location>
        <begin position="74"/>
        <end position="112"/>
    </location>
</feature>
<organism evidence="2 3">
    <name type="scientific">Apiospora hydei</name>
    <dbReference type="NCBI Taxonomy" id="1337664"/>
    <lineage>
        <taxon>Eukaryota</taxon>
        <taxon>Fungi</taxon>
        <taxon>Dikarya</taxon>
        <taxon>Ascomycota</taxon>
        <taxon>Pezizomycotina</taxon>
        <taxon>Sordariomycetes</taxon>
        <taxon>Xylariomycetidae</taxon>
        <taxon>Amphisphaeriales</taxon>
        <taxon>Apiosporaceae</taxon>
        <taxon>Apiospora</taxon>
    </lineage>
</organism>
<comment type="caution">
    <text evidence="2">The sequence shown here is derived from an EMBL/GenBank/DDBJ whole genome shotgun (WGS) entry which is preliminary data.</text>
</comment>
<dbReference type="EMBL" id="JAQQWN010000004">
    <property type="protein sequence ID" value="KAK8089000.1"/>
    <property type="molecule type" value="Genomic_DNA"/>
</dbReference>
<accession>A0ABR1X0Q6</accession>
<feature type="compositionally biased region" description="Acidic residues" evidence="1">
    <location>
        <begin position="89"/>
        <end position="98"/>
    </location>
</feature>
<evidence type="ECO:0000256" key="1">
    <source>
        <dbReference type="SAM" id="MobiDB-lite"/>
    </source>
</evidence>
<evidence type="ECO:0000313" key="3">
    <source>
        <dbReference type="Proteomes" id="UP001433268"/>
    </source>
</evidence>
<dbReference type="Proteomes" id="UP001433268">
    <property type="component" value="Unassembled WGS sequence"/>
</dbReference>
<reference evidence="2 3" key="1">
    <citation type="submission" date="2023-01" db="EMBL/GenBank/DDBJ databases">
        <title>Analysis of 21 Apiospora genomes using comparative genomics revels a genus with tremendous synthesis potential of carbohydrate active enzymes and secondary metabolites.</title>
        <authorList>
            <person name="Sorensen T."/>
        </authorList>
    </citation>
    <scope>NUCLEOTIDE SEQUENCE [LARGE SCALE GENOMIC DNA]</scope>
    <source>
        <strain evidence="2 3">CBS 114990</strain>
    </source>
</reference>
<proteinExistence type="predicted"/>
<keyword evidence="3" id="KW-1185">Reference proteome</keyword>
<evidence type="ECO:0000313" key="2">
    <source>
        <dbReference type="EMBL" id="KAK8089000.1"/>
    </source>
</evidence>
<dbReference type="RefSeq" id="XP_066671894.1">
    <property type="nucleotide sequence ID" value="XM_066808276.1"/>
</dbReference>
<sequence>MHVAVKSNVVLHSRTLDYVSEREAIHRPAGFPSWASLRIDACFSVNMSSGEAKNTGTAKPLPQTSAGLAKLAMDFIKTGARPPDKKPDEDEDDGDDAANDGRGTRNSNEQFI</sequence>
<dbReference type="GeneID" id="92041336"/>
<gene>
    <name evidence="2" type="ORF">PG997_003961</name>
</gene>